<dbReference type="EMBL" id="BSFF01000001">
    <property type="protein sequence ID" value="GLK54045.1"/>
    <property type="molecule type" value="Genomic_DNA"/>
</dbReference>
<evidence type="ECO:0000313" key="1">
    <source>
        <dbReference type="EMBL" id="GLK54045.1"/>
    </source>
</evidence>
<evidence type="ECO:0000313" key="2">
    <source>
        <dbReference type="EMBL" id="MBM7850987.1"/>
    </source>
</evidence>
<evidence type="ECO:0000313" key="4">
    <source>
        <dbReference type="Proteomes" id="UP001143400"/>
    </source>
</evidence>
<name>A0A9W6IRT3_9HYPH</name>
<dbReference type="Proteomes" id="UP000758856">
    <property type="component" value="Unassembled WGS sequence"/>
</dbReference>
<proteinExistence type="predicted"/>
<evidence type="ECO:0000313" key="3">
    <source>
        <dbReference type="Proteomes" id="UP000758856"/>
    </source>
</evidence>
<keyword evidence="3" id="KW-1185">Reference proteome</keyword>
<dbReference type="Proteomes" id="UP001143400">
    <property type="component" value="Unassembled WGS sequence"/>
</dbReference>
<dbReference type="InterPro" id="IPR024091">
    <property type="entry name" value="LnmK-like_bifun_acyl/decarbox"/>
</dbReference>
<comment type="caution">
    <text evidence="1">The sequence shown here is derived from an EMBL/GenBank/DDBJ whole genome shotgun (WGS) entry which is preliminary data.</text>
</comment>
<dbReference type="RefSeq" id="WP_204949417.1">
    <property type="nucleotide sequence ID" value="NZ_BSFF01000001.1"/>
</dbReference>
<dbReference type="AlphaFoldDB" id="A0A9W6IRT3"/>
<protein>
    <submittedName>
        <fullName evidence="2">Biosynthetic protein (TIGR04099 family)</fullName>
    </submittedName>
</protein>
<dbReference type="Gene3D" id="3.10.129.10">
    <property type="entry name" value="Hotdog Thioesterase"/>
    <property type="match status" value="1"/>
</dbReference>
<dbReference type="NCBIfam" id="TIGR04099">
    <property type="entry name" value="biosn_Pnap_2097"/>
    <property type="match status" value="1"/>
</dbReference>
<sequence>MNVAVDRSALEGATVFTSPIRTTQVTLGMPELCLGGLSETWLLKACGDLHWRLIAEFCGVAAADFRDANGEKVYAAFCAAQSDDLALDAFAEHDDLTIRSEITRTSRTRFASTHRLQRKGAPAGKVALLSTFVKRTGDDGNRSIAKVALPGLPAFGGFEPAPAIAGLPALLRPGCWSAHRGFDRRGGHGARRFEIRPCPSQDFNGAELLYFSAYQGFADRAEWELLDLPARGVAVREREIVFHGNLEPGEGLVVHLRGTMPVAGELRHWMSLEAAADGRPLADIFTTKQLTCRGR</sequence>
<accession>A0A9W6IRT3</accession>
<reference evidence="1" key="1">
    <citation type="journal article" date="2014" name="Int. J. Syst. Evol. Microbiol.">
        <title>Complete genome sequence of Corynebacterium casei LMG S-19264T (=DSM 44701T), isolated from a smear-ripened cheese.</title>
        <authorList>
            <consortium name="US DOE Joint Genome Institute (JGI-PGF)"/>
            <person name="Walter F."/>
            <person name="Albersmeier A."/>
            <person name="Kalinowski J."/>
            <person name="Ruckert C."/>
        </authorList>
    </citation>
    <scope>NUCLEOTIDE SEQUENCE</scope>
    <source>
        <strain evidence="1">VKM B-1606</strain>
    </source>
</reference>
<dbReference type="NCBIfam" id="TIGR04098">
    <property type="entry name" value="LnmK_bifunc"/>
    <property type="match status" value="1"/>
</dbReference>
<dbReference type="EMBL" id="JAFBCY010000002">
    <property type="protein sequence ID" value="MBM7850987.1"/>
    <property type="molecule type" value="Genomic_DNA"/>
</dbReference>
<gene>
    <name evidence="1" type="ORF">GCM10008170_00640</name>
    <name evidence="2" type="ORF">JOD31_001212</name>
</gene>
<reference evidence="1" key="3">
    <citation type="submission" date="2023-01" db="EMBL/GenBank/DDBJ databases">
        <authorList>
            <person name="Sun Q."/>
            <person name="Evtushenko L."/>
        </authorList>
    </citation>
    <scope>NUCLEOTIDE SEQUENCE</scope>
    <source>
        <strain evidence="1">VKM B-1606</strain>
    </source>
</reference>
<organism evidence="1 4">
    <name type="scientific">Methylopila capsulata</name>
    <dbReference type="NCBI Taxonomy" id="61654"/>
    <lineage>
        <taxon>Bacteria</taxon>
        <taxon>Pseudomonadati</taxon>
        <taxon>Pseudomonadota</taxon>
        <taxon>Alphaproteobacteria</taxon>
        <taxon>Hyphomicrobiales</taxon>
        <taxon>Methylopilaceae</taxon>
        <taxon>Methylopila</taxon>
    </lineage>
</organism>
<reference evidence="2 3" key="2">
    <citation type="submission" date="2021-01" db="EMBL/GenBank/DDBJ databases">
        <title>Genomic Encyclopedia of Type Strains, Phase IV (KMG-IV): sequencing the most valuable type-strain genomes for metagenomic binning, comparative biology and taxonomic classification.</title>
        <authorList>
            <person name="Goeker M."/>
        </authorList>
    </citation>
    <scope>NUCLEOTIDE SEQUENCE [LARGE SCALE GENOMIC DNA]</scope>
    <source>
        <strain evidence="2 3">DSM 6130</strain>
    </source>
</reference>